<keyword evidence="2" id="KW-0067">ATP-binding</keyword>
<evidence type="ECO:0000313" key="5">
    <source>
        <dbReference type="Proteomes" id="UP000252585"/>
    </source>
</evidence>
<dbReference type="GO" id="GO:0051782">
    <property type="term" value="P:negative regulation of cell division"/>
    <property type="evidence" value="ECO:0007669"/>
    <property type="project" value="TreeGrafter"/>
</dbReference>
<dbReference type="PANTHER" id="PTHR43384">
    <property type="entry name" value="SEPTUM SITE-DETERMINING PROTEIN MIND HOMOLOG, CHLOROPLASTIC-RELATED"/>
    <property type="match status" value="1"/>
</dbReference>
<accession>A0A368YAY3</accession>
<reference evidence="4 5" key="1">
    <citation type="submission" date="2018-07" db="EMBL/GenBank/DDBJ databases">
        <title>Genomic Encyclopedia of Type Strains, Phase IV (KMG-IV): sequencing the most valuable type-strain genomes for metagenomic binning, comparative biology and taxonomic classification.</title>
        <authorList>
            <person name="Goeker M."/>
        </authorList>
    </citation>
    <scope>NUCLEOTIDE SEQUENCE [LARGE SCALE GENOMIC DNA]</scope>
    <source>
        <strain evidence="4 5">DSM 27696</strain>
    </source>
</reference>
<dbReference type="EMBL" id="QPJJ01000001">
    <property type="protein sequence ID" value="RCW77362.1"/>
    <property type="molecule type" value="Genomic_DNA"/>
</dbReference>
<dbReference type="Pfam" id="PF13614">
    <property type="entry name" value="AAA_31"/>
    <property type="match status" value="1"/>
</dbReference>
<dbReference type="GO" id="GO:0005829">
    <property type="term" value="C:cytosol"/>
    <property type="evidence" value="ECO:0007669"/>
    <property type="project" value="TreeGrafter"/>
</dbReference>
<keyword evidence="1" id="KW-0547">Nucleotide-binding</keyword>
<gene>
    <name evidence="4" type="ORF">DFR57_101233</name>
</gene>
<dbReference type="InterPro" id="IPR025669">
    <property type="entry name" value="AAA_dom"/>
</dbReference>
<dbReference type="SUPFAM" id="SSF52540">
    <property type="entry name" value="P-loop containing nucleoside triphosphate hydrolases"/>
    <property type="match status" value="1"/>
</dbReference>
<dbReference type="GO" id="GO:0005524">
    <property type="term" value="F:ATP binding"/>
    <property type="evidence" value="ECO:0007669"/>
    <property type="project" value="UniProtKB-KW"/>
</dbReference>
<sequence>MGLESRIISNVVDVLTNRCKLNSALIKDKNNDLYLLLPAAIDKRPRHVKSEEMRRLLIKMRNEFDYIIIDYPTGIGEGFESALKGADKAIVIIKPDTFSIRWSDAIIVALQKQFNIASQLLLINQLKPDLVEKGIMLDIDAIKEIFPVEVIGLIPWDFDLYMESLAYGLPVVKRKNLNLSIIDNFNRIARRLLDEDIPIDLSIDLGIKKSR</sequence>
<comment type="caution">
    <text evidence="4">The sequence shown here is derived from an EMBL/GenBank/DDBJ whole genome shotgun (WGS) entry which is preliminary data.</text>
</comment>
<organism evidence="4 5">
    <name type="scientific">Saliterribacillus persicus</name>
    <dbReference type="NCBI Taxonomy" id="930114"/>
    <lineage>
        <taxon>Bacteria</taxon>
        <taxon>Bacillati</taxon>
        <taxon>Bacillota</taxon>
        <taxon>Bacilli</taxon>
        <taxon>Bacillales</taxon>
        <taxon>Bacillaceae</taxon>
        <taxon>Saliterribacillus</taxon>
    </lineage>
</organism>
<protein>
    <submittedName>
        <fullName evidence="4">Septum site-determining protein MinD</fullName>
    </submittedName>
</protein>
<evidence type="ECO:0000313" key="4">
    <source>
        <dbReference type="EMBL" id="RCW77362.1"/>
    </source>
</evidence>
<evidence type="ECO:0000259" key="3">
    <source>
        <dbReference type="Pfam" id="PF13614"/>
    </source>
</evidence>
<dbReference type="Gene3D" id="3.40.50.300">
    <property type="entry name" value="P-loop containing nucleotide triphosphate hydrolases"/>
    <property type="match status" value="1"/>
</dbReference>
<keyword evidence="5" id="KW-1185">Reference proteome</keyword>
<proteinExistence type="predicted"/>
<dbReference type="InterPro" id="IPR050625">
    <property type="entry name" value="ParA/MinD_ATPase"/>
</dbReference>
<feature type="domain" description="AAA" evidence="3">
    <location>
        <begin position="9"/>
        <end position="107"/>
    </location>
</feature>
<dbReference type="Proteomes" id="UP000252585">
    <property type="component" value="Unassembled WGS sequence"/>
</dbReference>
<dbReference type="PANTHER" id="PTHR43384:SF6">
    <property type="entry name" value="SEPTUM SITE-DETERMINING PROTEIN MIND HOMOLOG, CHLOROPLASTIC"/>
    <property type="match status" value="1"/>
</dbReference>
<dbReference type="AlphaFoldDB" id="A0A368YAY3"/>
<evidence type="ECO:0000256" key="2">
    <source>
        <dbReference type="ARBA" id="ARBA00022840"/>
    </source>
</evidence>
<dbReference type="InterPro" id="IPR027417">
    <property type="entry name" value="P-loop_NTPase"/>
</dbReference>
<name>A0A368YAY3_9BACI</name>
<dbReference type="GO" id="GO:0009898">
    <property type="term" value="C:cytoplasmic side of plasma membrane"/>
    <property type="evidence" value="ECO:0007669"/>
    <property type="project" value="TreeGrafter"/>
</dbReference>
<evidence type="ECO:0000256" key="1">
    <source>
        <dbReference type="ARBA" id="ARBA00022741"/>
    </source>
</evidence>
<dbReference type="GO" id="GO:0016887">
    <property type="term" value="F:ATP hydrolysis activity"/>
    <property type="evidence" value="ECO:0007669"/>
    <property type="project" value="TreeGrafter"/>
</dbReference>